<accession>A0A134B8V3</accession>
<sequence>MVERIKAYAHDTPESIVHLINYKDTTFVLFCDEILGVPHQSTLLISRSYSSYPAEGKVPSREE</sequence>
<evidence type="ECO:0000313" key="2">
    <source>
        <dbReference type="Proteomes" id="UP000070224"/>
    </source>
</evidence>
<organism evidence="1 2">
    <name type="scientific">Porphyromonas somerae</name>
    <dbReference type="NCBI Taxonomy" id="322095"/>
    <lineage>
        <taxon>Bacteria</taxon>
        <taxon>Pseudomonadati</taxon>
        <taxon>Bacteroidota</taxon>
        <taxon>Bacteroidia</taxon>
        <taxon>Bacteroidales</taxon>
        <taxon>Porphyromonadaceae</taxon>
        <taxon>Porphyromonas</taxon>
    </lineage>
</organism>
<comment type="caution">
    <text evidence="1">The sequence shown here is derived from an EMBL/GenBank/DDBJ whole genome shotgun (WGS) entry which is preliminary data.</text>
</comment>
<protein>
    <submittedName>
        <fullName evidence="1">Uncharacterized protein</fullName>
    </submittedName>
</protein>
<keyword evidence="2" id="KW-1185">Reference proteome</keyword>
<dbReference type="EMBL" id="LSDK01000067">
    <property type="protein sequence ID" value="KXB76355.1"/>
    <property type="molecule type" value="Genomic_DNA"/>
</dbReference>
<name>A0A134B8V3_9PORP</name>
<dbReference type="AlphaFoldDB" id="A0A134B8V3"/>
<dbReference type="Proteomes" id="UP000070224">
    <property type="component" value="Unassembled WGS sequence"/>
</dbReference>
<proteinExistence type="predicted"/>
<reference evidence="2" key="1">
    <citation type="submission" date="2016-01" db="EMBL/GenBank/DDBJ databases">
        <authorList>
            <person name="Mitreva M."/>
            <person name="Pepin K.H."/>
            <person name="Mihindukulasuriya K.A."/>
            <person name="Fulton R."/>
            <person name="Fronick C."/>
            <person name="O'Laughlin M."/>
            <person name="Miner T."/>
            <person name="Herter B."/>
            <person name="Rosa B.A."/>
            <person name="Cordes M."/>
            <person name="Tomlinson C."/>
            <person name="Wollam A."/>
            <person name="Palsikar V.B."/>
            <person name="Mardis E.R."/>
            <person name="Wilson R.K."/>
        </authorList>
    </citation>
    <scope>NUCLEOTIDE SEQUENCE [LARGE SCALE GENOMIC DNA]</scope>
    <source>
        <strain evidence="2">KA00683</strain>
    </source>
</reference>
<evidence type="ECO:0000313" key="1">
    <source>
        <dbReference type="EMBL" id="KXB76355.1"/>
    </source>
</evidence>
<dbReference type="PATRIC" id="fig|322095.3.peg.971"/>
<gene>
    <name evidence="1" type="ORF">HMPREF3185_00984</name>
</gene>